<protein>
    <submittedName>
        <fullName evidence="1">Uncharacterized protein</fullName>
    </submittedName>
</protein>
<name>A0ACC2TYZ7_9FUNG</name>
<evidence type="ECO:0000313" key="2">
    <source>
        <dbReference type="Proteomes" id="UP001165960"/>
    </source>
</evidence>
<dbReference type="Proteomes" id="UP001165960">
    <property type="component" value="Unassembled WGS sequence"/>
</dbReference>
<gene>
    <name evidence="1" type="ORF">DSO57_1030710</name>
</gene>
<evidence type="ECO:0000313" key="1">
    <source>
        <dbReference type="EMBL" id="KAJ9079903.1"/>
    </source>
</evidence>
<organism evidence="1 2">
    <name type="scientific">Entomophthora muscae</name>
    <dbReference type="NCBI Taxonomy" id="34485"/>
    <lineage>
        <taxon>Eukaryota</taxon>
        <taxon>Fungi</taxon>
        <taxon>Fungi incertae sedis</taxon>
        <taxon>Zoopagomycota</taxon>
        <taxon>Entomophthoromycotina</taxon>
        <taxon>Entomophthoromycetes</taxon>
        <taxon>Entomophthorales</taxon>
        <taxon>Entomophthoraceae</taxon>
        <taxon>Entomophthora</taxon>
    </lineage>
</organism>
<proteinExistence type="predicted"/>
<keyword evidence="2" id="KW-1185">Reference proteome</keyword>
<comment type="caution">
    <text evidence="1">The sequence shown here is derived from an EMBL/GenBank/DDBJ whole genome shotgun (WGS) entry which is preliminary data.</text>
</comment>
<accession>A0ACC2TYZ7</accession>
<reference evidence="1" key="1">
    <citation type="submission" date="2022-04" db="EMBL/GenBank/DDBJ databases">
        <title>Genome of the entomopathogenic fungus Entomophthora muscae.</title>
        <authorList>
            <person name="Elya C."/>
            <person name="Lovett B.R."/>
            <person name="Lee E."/>
            <person name="Macias A.M."/>
            <person name="Hajek A.E."/>
            <person name="De Bivort B.L."/>
            <person name="Kasson M.T."/>
            <person name="De Fine Licht H.H."/>
            <person name="Stajich J.E."/>
        </authorList>
    </citation>
    <scope>NUCLEOTIDE SEQUENCE</scope>
    <source>
        <strain evidence="1">Berkeley</strain>
    </source>
</reference>
<dbReference type="EMBL" id="QTSX02001634">
    <property type="protein sequence ID" value="KAJ9079903.1"/>
    <property type="molecule type" value="Genomic_DNA"/>
</dbReference>
<sequence>MSSKERKSQAPSSTEGPQKFPVNIFLGGLFVRLAILSLFYSSLPALQTRIELVTPVTNIKSIKEGLFLFEHGFSPYEGAAYRQTPFYLWLFSGLLQLPDVVVYLIYIALDLFGGYMLWKIGTGYLPRAFKYVIRDTTEITLPKDSKYSPKPDSPQLTLDFDPKLLPAAYLFSPYTLLSCFSLSTAIFNNTAILAAILAAVNCNLVLAMAFLSLATHISLFPVTLFLPLYLVIFPNDKRINLFKFIGAMLLFGFFSGVFTFLAVELSGSLQYAHSVYGTLIWIRDLTPNVGLFWYFFIEMFRQFRTYFLLAFLFIHAFISLPLSYRFSDHPMIPLVVQLGLAAIYKSYPSLADAGLYMAMVPIFSGLYPYMTKYVLIIGFLIANAALGPVFWHAWIIYRSANANFFFATTLLFGVAHTLLLIDIIQAYRKFDFLTRHPRLKLKAVELL</sequence>